<dbReference type="OrthoDB" id="5413829at2759"/>
<evidence type="ECO:0000256" key="1">
    <source>
        <dbReference type="SAM" id="MobiDB-lite"/>
    </source>
</evidence>
<dbReference type="STRING" id="1399860.A0A2C5XBZ5"/>
<feature type="compositionally biased region" description="Low complexity" evidence="1">
    <location>
        <begin position="329"/>
        <end position="341"/>
    </location>
</feature>
<dbReference type="Gene3D" id="6.10.250.2790">
    <property type="match status" value="1"/>
</dbReference>
<name>A0A2C5XBZ5_9HYPO</name>
<accession>A0A2C5XBZ5</accession>
<feature type="region of interest" description="Disordered" evidence="1">
    <location>
        <begin position="320"/>
        <end position="345"/>
    </location>
</feature>
<organism evidence="2 3">
    <name type="scientific">Ophiocordyceps australis</name>
    <dbReference type="NCBI Taxonomy" id="1399860"/>
    <lineage>
        <taxon>Eukaryota</taxon>
        <taxon>Fungi</taxon>
        <taxon>Dikarya</taxon>
        <taxon>Ascomycota</taxon>
        <taxon>Pezizomycotina</taxon>
        <taxon>Sordariomycetes</taxon>
        <taxon>Hypocreomycetidae</taxon>
        <taxon>Hypocreales</taxon>
        <taxon>Ophiocordycipitaceae</taxon>
        <taxon>Ophiocordyceps</taxon>
    </lineage>
</organism>
<dbReference type="AlphaFoldDB" id="A0A2C5XBZ5"/>
<protein>
    <submittedName>
        <fullName evidence="2">Uncharacterized protein</fullName>
    </submittedName>
</protein>
<gene>
    <name evidence="2" type="ORF">CDD81_6516</name>
</gene>
<feature type="region of interest" description="Disordered" evidence="1">
    <location>
        <begin position="144"/>
        <end position="166"/>
    </location>
</feature>
<keyword evidence="3" id="KW-1185">Reference proteome</keyword>
<sequence>MPDESDEQLASSSALLTEPKQSDSDYAPKSSHTSDPFLRDFLNPKFDAASYLNAALPPLAHKPNEASRSEAVSLAELSAQAQTLLSQLSVQTTRLSNTLTQLTDDILKSGSRLAYEVELLQGETLSLAETLYEKLQDDVEKFVPGGLQPDKDNVHEQDSGEHDVDADDPEFIKQLQTLSLVRTRLDSVIKTFGEAMDFTFPPSELSVSSSFLSVSAPEPGSQQQSSEEKGQQTLKELRDEIAHLLGNSEDPVQGIEDAANRIQELKELASVWKGTAEEKGRNKFIESLAKMVEDRHRDLLREVEQTAKREGKAAAAAAAAAADGGGGAAASARRAAAGGAKESMAESSRAQLGGFGLLSQLHKLRSGL</sequence>
<feature type="region of interest" description="Disordered" evidence="1">
    <location>
        <begin position="1"/>
        <end position="34"/>
    </location>
</feature>
<evidence type="ECO:0000313" key="3">
    <source>
        <dbReference type="Proteomes" id="UP000226192"/>
    </source>
</evidence>
<proteinExistence type="predicted"/>
<feature type="compositionally biased region" description="Low complexity" evidence="1">
    <location>
        <begin position="211"/>
        <end position="225"/>
    </location>
</feature>
<comment type="caution">
    <text evidence="2">The sequence shown here is derived from an EMBL/GenBank/DDBJ whole genome shotgun (WGS) entry which is preliminary data.</text>
</comment>
<evidence type="ECO:0000313" key="2">
    <source>
        <dbReference type="EMBL" id="PHH66679.1"/>
    </source>
</evidence>
<dbReference type="EMBL" id="NJET01000006">
    <property type="protein sequence ID" value="PHH66679.1"/>
    <property type="molecule type" value="Genomic_DNA"/>
</dbReference>
<reference evidence="2 3" key="1">
    <citation type="submission" date="2017-06" db="EMBL/GenBank/DDBJ databases">
        <title>Ant-infecting Ophiocordyceps genomes reveal a high diversity of potential behavioral manipulation genes and a possible major role for enterotoxins.</title>
        <authorList>
            <person name="De Bekker C."/>
            <person name="Evans H.C."/>
            <person name="Brachmann A."/>
            <person name="Hughes D.P."/>
        </authorList>
    </citation>
    <scope>NUCLEOTIDE SEQUENCE [LARGE SCALE GENOMIC DNA]</scope>
    <source>
        <strain evidence="2 3">Map64</strain>
    </source>
</reference>
<feature type="region of interest" description="Disordered" evidence="1">
    <location>
        <begin position="211"/>
        <end position="232"/>
    </location>
</feature>
<feature type="compositionally biased region" description="Basic and acidic residues" evidence="1">
    <location>
        <begin position="149"/>
        <end position="163"/>
    </location>
</feature>
<dbReference type="Proteomes" id="UP000226192">
    <property type="component" value="Unassembled WGS sequence"/>
</dbReference>